<evidence type="ECO:0000313" key="1">
    <source>
        <dbReference type="EMBL" id="KXG78848.1"/>
    </source>
</evidence>
<dbReference type="EMBL" id="LOED01000001">
    <property type="protein sequence ID" value="KXG78848.1"/>
    <property type="molecule type" value="Genomic_DNA"/>
</dbReference>
<accession>A0A140LE73</accession>
<evidence type="ECO:0000313" key="2">
    <source>
        <dbReference type="Proteomes" id="UP000070427"/>
    </source>
</evidence>
<dbReference type="InParanoid" id="A0A140LE73"/>
<sequence length="101" mass="10826">MGYGIPSSREWYSGSGNHYTGLTKIDQESVKKATKEVARNMLNSVVSDAVTATGVYKTTYAATKNRAKSIKAAASAVIVSHFYSTADNIIKLGNRIFGSSD</sequence>
<reference evidence="1 2" key="1">
    <citation type="submission" date="2015-12" db="EMBL/GenBank/DDBJ databases">
        <title>Draft genome sequnece of Fervidicola ferrireducens strain Y170.</title>
        <authorList>
            <person name="Patel B.K."/>
        </authorList>
    </citation>
    <scope>NUCLEOTIDE SEQUENCE [LARGE SCALE GENOMIC DNA]</scope>
    <source>
        <strain evidence="1 2">Y170</strain>
    </source>
</reference>
<proteinExistence type="predicted"/>
<comment type="caution">
    <text evidence="1">The sequence shown here is derived from an EMBL/GenBank/DDBJ whole genome shotgun (WGS) entry which is preliminary data.</text>
</comment>
<protein>
    <submittedName>
        <fullName evidence="1">Uncharacterized protein</fullName>
    </submittedName>
</protein>
<dbReference type="AlphaFoldDB" id="A0A140LE73"/>
<name>A0A140LE73_9FIRM</name>
<organism evidence="1 2">
    <name type="scientific">Fervidicola ferrireducens</name>
    <dbReference type="NCBI Taxonomy" id="520764"/>
    <lineage>
        <taxon>Bacteria</taxon>
        <taxon>Bacillati</taxon>
        <taxon>Bacillota</taxon>
        <taxon>Clostridia</taxon>
        <taxon>Thermosediminibacterales</taxon>
        <taxon>Thermosediminibacteraceae</taxon>
        <taxon>Fervidicola</taxon>
    </lineage>
</organism>
<keyword evidence="2" id="KW-1185">Reference proteome</keyword>
<dbReference type="RefSeq" id="WP_066350913.1">
    <property type="nucleotide sequence ID" value="NZ_LOED01000001.1"/>
</dbReference>
<dbReference type="Proteomes" id="UP000070427">
    <property type="component" value="Unassembled WGS sequence"/>
</dbReference>
<gene>
    <name evidence="1" type="ORF">AN618_01860</name>
</gene>